<dbReference type="GO" id="GO:0003723">
    <property type="term" value="F:RNA binding"/>
    <property type="evidence" value="ECO:0007669"/>
    <property type="project" value="InterPro"/>
</dbReference>
<dbReference type="SUPFAM" id="SSF109905">
    <property type="entry name" value="Surp module (SWAP domain)"/>
    <property type="match status" value="2"/>
</dbReference>
<protein>
    <submittedName>
        <fullName evidence="9">LAFE_0G03422g1_1</fullName>
    </submittedName>
</protein>
<dbReference type="GO" id="GO:0005686">
    <property type="term" value="C:U2 snRNP"/>
    <property type="evidence" value="ECO:0007669"/>
    <property type="project" value="TreeGrafter"/>
</dbReference>
<dbReference type="SMART" id="SM00648">
    <property type="entry name" value="SWAP"/>
    <property type="match status" value="2"/>
</dbReference>
<dbReference type="STRING" id="4955.A0A1G4MGV4"/>
<dbReference type="InterPro" id="IPR045146">
    <property type="entry name" value="SF3A1"/>
</dbReference>
<feature type="region of interest" description="Disordered" evidence="7">
    <location>
        <begin position="286"/>
        <end position="308"/>
    </location>
</feature>
<dbReference type="EMBL" id="LT598486">
    <property type="protein sequence ID" value="SCW03122.1"/>
    <property type="molecule type" value="Genomic_DNA"/>
</dbReference>
<feature type="domain" description="SURP motif" evidence="8">
    <location>
        <begin position="28"/>
        <end position="65"/>
    </location>
</feature>
<evidence type="ECO:0000256" key="6">
    <source>
        <dbReference type="ARBA" id="ARBA00023242"/>
    </source>
</evidence>
<keyword evidence="10" id="KW-1185">Reference proteome</keyword>
<keyword evidence="3" id="KW-0747">Spliceosome</keyword>
<reference evidence="9 10" key="1">
    <citation type="submission" date="2016-03" db="EMBL/GenBank/DDBJ databases">
        <authorList>
            <person name="Devillers H."/>
        </authorList>
    </citation>
    <scope>NUCLEOTIDE SEQUENCE [LARGE SCALE GENOMIC DNA]</scope>
    <source>
        <strain evidence="9">CBS 6772</strain>
    </source>
</reference>
<evidence type="ECO:0000256" key="1">
    <source>
        <dbReference type="ARBA" id="ARBA00004123"/>
    </source>
</evidence>
<keyword evidence="4" id="KW-0677">Repeat</keyword>
<keyword evidence="6" id="KW-0539">Nucleus</keyword>
<evidence type="ECO:0000256" key="7">
    <source>
        <dbReference type="SAM" id="MobiDB-lite"/>
    </source>
</evidence>
<dbReference type="InterPro" id="IPR035967">
    <property type="entry name" value="SWAP/Surp_sf"/>
</dbReference>
<evidence type="ECO:0000256" key="3">
    <source>
        <dbReference type="ARBA" id="ARBA00022728"/>
    </source>
</evidence>
<dbReference type="GO" id="GO:0071004">
    <property type="term" value="C:U2-type prespliceosome"/>
    <property type="evidence" value="ECO:0007669"/>
    <property type="project" value="TreeGrafter"/>
</dbReference>
<evidence type="ECO:0000256" key="4">
    <source>
        <dbReference type="ARBA" id="ARBA00022737"/>
    </source>
</evidence>
<dbReference type="OrthoDB" id="447637at2759"/>
<feature type="domain" description="SURP motif" evidence="8">
    <location>
        <begin position="126"/>
        <end position="169"/>
    </location>
</feature>
<dbReference type="OMA" id="HYASIDW"/>
<sequence>MESPNYRQHNLETPVGIKIPGDDELKDSVWKTAHYVARNGHQFEEKLHGDRFSFLQEDDEYNDYYRFLVSSFEETNNNGKQDMAEDDYQGEVEREEALPLDSIPQNPYLFVFSTYDKNVSQMSLKIMKTTALYCIANEENEYLNLLRERYREEEIFAFLKPDHPLNPVFTGFINQYKQIISREFGPLTDLGKDFKLTLMRRCFKRAEYEEYALAMKEEQRQVYEKFKLKFSAYDWSSFKIIGKIAFSEEDQTKKLPEPLDFVSLSFKSLQKQTPDAFLTSNIEISSQTENNSKGHDDTTEAKLKKKPKMKIKAAGETRLKRDAFEASSKTENSKFIECPITHKMIPEHKFDKHIQILLSDPNYLKEREQFKAKHKLTNLTYEGVHENIKRLAKINTDHNNKEQSSKRQKT</sequence>
<dbReference type="Proteomes" id="UP000190831">
    <property type="component" value="Chromosome G"/>
</dbReference>
<dbReference type="InterPro" id="IPR022030">
    <property type="entry name" value="SF3A1_dom"/>
</dbReference>
<dbReference type="Pfam" id="PF12230">
    <property type="entry name" value="PRP21_like_P"/>
    <property type="match status" value="1"/>
</dbReference>
<evidence type="ECO:0000259" key="8">
    <source>
        <dbReference type="PROSITE" id="PS50128"/>
    </source>
</evidence>
<evidence type="ECO:0000313" key="10">
    <source>
        <dbReference type="Proteomes" id="UP000190831"/>
    </source>
</evidence>
<dbReference type="GO" id="GO:0071013">
    <property type="term" value="C:catalytic step 2 spliceosome"/>
    <property type="evidence" value="ECO:0007669"/>
    <property type="project" value="TreeGrafter"/>
</dbReference>
<comment type="subcellular location">
    <subcellularLocation>
        <location evidence="1">Nucleus</location>
    </subcellularLocation>
</comment>
<dbReference type="Gene3D" id="1.10.10.790">
    <property type="entry name" value="Surp module"/>
    <property type="match status" value="2"/>
</dbReference>
<gene>
    <name evidence="9" type="ORF">LAFE_0G03422G</name>
</gene>
<feature type="compositionally biased region" description="Basic and acidic residues" evidence="7">
    <location>
        <begin position="292"/>
        <end position="302"/>
    </location>
</feature>
<dbReference type="PROSITE" id="PS50128">
    <property type="entry name" value="SURP"/>
    <property type="match status" value="2"/>
</dbReference>
<organism evidence="9 10">
    <name type="scientific">Lachancea fermentati</name>
    <name type="common">Zygosaccharomyces fermentati</name>
    <dbReference type="NCBI Taxonomy" id="4955"/>
    <lineage>
        <taxon>Eukaryota</taxon>
        <taxon>Fungi</taxon>
        <taxon>Dikarya</taxon>
        <taxon>Ascomycota</taxon>
        <taxon>Saccharomycotina</taxon>
        <taxon>Saccharomycetes</taxon>
        <taxon>Saccharomycetales</taxon>
        <taxon>Saccharomycetaceae</taxon>
        <taxon>Lachancea</taxon>
    </lineage>
</organism>
<keyword evidence="2" id="KW-0507">mRNA processing</keyword>
<dbReference type="PANTHER" id="PTHR15316">
    <property type="entry name" value="SPLICEOSOME ASSOCIATED PROTEIN 114/SWAP SPLICING FACTOR-RELATED"/>
    <property type="match status" value="1"/>
</dbReference>
<dbReference type="PANTHER" id="PTHR15316:SF1">
    <property type="entry name" value="SPLICING FACTOR 3A SUBUNIT 1"/>
    <property type="match status" value="1"/>
</dbReference>
<name>A0A1G4MGV4_LACFM</name>
<evidence type="ECO:0000256" key="2">
    <source>
        <dbReference type="ARBA" id="ARBA00022664"/>
    </source>
</evidence>
<dbReference type="Pfam" id="PF01805">
    <property type="entry name" value="Surp"/>
    <property type="match status" value="2"/>
</dbReference>
<proteinExistence type="predicted"/>
<accession>A0A1G4MGV4</accession>
<dbReference type="GO" id="GO:0045292">
    <property type="term" value="P:mRNA cis splicing, via spliceosome"/>
    <property type="evidence" value="ECO:0007669"/>
    <property type="project" value="InterPro"/>
</dbReference>
<evidence type="ECO:0000256" key="5">
    <source>
        <dbReference type="ARBA" id="ARBA00023187"/>
    </source>
</evidence>
<keyword evidence="5" id="KW-0508">mRNA splicing</keyword>
<dbReference type="InterPro" id="IPR000061">
    <property type="entry name" value="Surp"/>
</dbReference>
<evidence type="ECO:0000313" key="9">
    <source>
        <dbReference type="EMBL" id="SCW03122.1"/>
    </source>
</evidence>
<dbReference type="AlphaFoldDB" id="A0A1G4MGV4"/>
<dbReference type="GO" id="GO:0000381">
    <property type="term" value="P:regulation of alternative mRNA splicing, via spliceosome"/>
    <property type="evidence" value="ECO:0007669"/>
    <property type="project" value="TreeGrafter"/>
</dbReference>